<gene>
    <name evidence="4" type="ORF">HOLDEFILI_03935</name>
</gene>
<dbReference type="STRING" id="545696.HOLDEFILI_03935"/>
<feature type="transmembrane region" description="Helical" evidence="2">
    <location>
        <begin position="159"/>
        <end position="179"/>
    </location>
</feature>
<dbReference type="Proteomes" id="UP000005950">
    <property type="component" value="Unassembled WGS sequence"/>
</dbReference>
<evidence type="ECO:0000256" key="2">
    <source>
        <dbReference type="SAM" id="Phobius"/>
    </source>
</evidence>
<dbReference type="Gene3D" id="1.10.260.40">
    <property type="entry name" value="lambda repressor-like DNA-binding domains"/>
    <property type="match status" value="1"/>
</dbReference>
<dbReference type="GO" id="GO:0003677">
    <property type="term" value="F:DNA binding"/>
    <property type="evidence" value="ECO:0007669"/>
    <property type="project" value="UniProtKB-KW"/>
</dbReference>
<feature type="transmembrane region" description="Helical" evidence="2">
    <location>
        <begin position="108"/>
        <end position="128"/>
    </location>
</feature>
<evidence type="ECO:0000256" key="1">
    <source>
        <dbReference type="ARBA" id="ARBA00023125"/>
    </source>
</evidence>
<accession>B9YDL2</accession>
<keyword evidence="2" id="KW-0812">Transmembrane</keyword>
<sequence length="400" mass="45436">MDAEAMGKRIAQLRKARNLTQQQLADQLNVTNRAISRWERGEGYPEITLLPKLADSLGVTTDEILGHRTRKQPGMRFAQQPQVIIGIGLVLIFAVEIARRLQPQQSQLLALTGLTLLVILGLIIVMLRLPMNKLSGMIYSGSGFFFVTQLAAQRIYPSLLRYVGPVPFTGAVNSCYFALQNAMQYPVVLQVQSLLTQAMWLPGMLVSLSAFLFLNWKLKWYANTSGWIKLVKSLIWMALSSLILSLSVFKQTLRWDWAELPPQSYTRLSQLYPVVISVLIVMALAGLVLIWRPGRQDRAAGVVSLLLLGFYGSMLPVQKLDYYFFKAEKWIPDISKITEGWDRIHLFVQWNRPFWLAGMGCLGLCLFLIYRQEKTQNAGKWDKRLSNLRLLRGVGKRKSC</sequence>
<feature type="transmembrane region" description="Helical" evidence="2">
    <location>
        <begin position="199"/>
        <end position="218"/>
    </location>
</feature>
<keyword evidence="1 4" id="KW-0238">DNA-binding</keyword>
<evidence type="ECO:0000313" key="5">
    <source>
        <dbReference type="Proteomes" id="UP000005950"/>
    </source>
</evidence>
<proteinExistence type="predicted"/>
<dbReference type="EMBL" id="ACCF01000246">
    <property type="protein sequence ID" value="EEF65932.1"/>
    <property type="molecule type" value="Genomic_DNA"/>
</dbReference>
<feature type="transmembrane region" description="Helical" evidence="2">
    <location>
        <begin position="83"/>
        <end position="101"/>
    </location>
</feature>
<dbReference type="InterPro" id="IPR001387">
    <property type="entry name" value="Cro/C1-type_HTH"/>
</dbReference>
<dbReference type="Pfam" id="PF01381">
    <property type="entry name" value="HTH_3"/>
    <property type="match status" value="1"/>
</dbReference>
<reference evidence="4 5" key="1">
    <citation type="submission" date="2008-12" db="EMBL/GenBank/DDBJ databases">
        <authorList>
            <person name="Fulton L."/>
            <person name="Clifton S."/>
            <person name="Fulton B."/>
            <person name="Xu J."/>
            <person name="Minx P."/>
            <person name="Pepin K.H."/>
            <person name="Johnson M."/>
            <person name="Bhonagiri V."/>
            <person name="Nash W.E."/>
            <person name="Mardis E.R."/>
            <person name="Wilson R.K."/>
        </authorList>
    </citation>
    <scope>NUCLEOTIDE SEQUENCE [LARGE SCALE GENOMIC DNA]</scope>
    <source>
        <strain evidence="4 5">DSM 12042</strain>
    </source>
</reference>
<dbReference type="SMART" id="SM00530">
    <property type="entry name" value="HTH_XRE"/>
    <property type="match status" value="1"/>
</dbReference>
<feature type="domain" description="HTH cro/C1-type" evidence="3">
    <location>
        <begin position="10"/>
        <end position="64"/>
    </location>
</feature>
<dbReference type="PANTHER" id="PTHR46558">
    <property type="entry name" value="TRACRIPTIONAL REGULATORY PROTEIN-RELATED-RELATED"/>
    <property type="match status" value="1"/>
</dbReference>
<keyword evidence="2" id="KW-0472">Membrane</keyword>
<organism evidence="4 5">
    <name type="scientific">Holdemania filiformis DSM 12042</name>
    <dbReference type="NCBI Taxonomy" id="545696"/>
    <lineage>
        <taxon>Bacteria</taxon>
        <taxon>Bacillati</taxon>
        <taxon>Bacillota</taxon>
        <taxon>Erysipelotrichia</taxon>
        <taxon>Erysipelotrichales</taxon>
        <taxon>Erysipelotrichaceae</taxon>
        <taxon>Holdemania</taxon>
    </lineage>
</organism>
<dbReference type="InterPro" id="IPR010982">
    <property type="entry name" value="Lambda_DNA-bd_dom_sf"/>
</dbReference>
<feature type="transmembrane region" description="Helical" evidence="2">
    <location>
        <begin position="353"/>
        <end position="370"/>
    </location>
</feature>
<feature type="transmembrane region" description="Helical" evidence="2">
    <location>
        <begin position="230"/>
        <end position="249"/>
    </location>
</feature>
<dbReference type="PROSITE" id="PS50943">
    <property type="entry name" value="HTH_CROC1"/>
    <property type="match status" value="1"/>
</dbReference>
<dbReference type="AlphaFoldDB" id="B9YDL2"/>
<dbReference type="eggNOG" id="COG1396">
    <property type="taxonomic scope" value="Bacteria"/>
</dbReference>
<feature type="transmembrane region" description="Helical" evidence="2">
    <location>
        <begin position="269"/>
        <end position="291"/>
    </location>
</feature>
<reference evidence="4 5" key="2">
    <citation type="submission" date="2009-02" db="EMBL/GenBank/DDBJ databases">
        <title>Draft genome sequence of Holdemania filiformis DSM 12042.</title>
        <authorList>
            <person name="Sudarsanam P."/>
            <person name="Ley R."/>
            <person name="Guruge J."/>
            <person name="Turnbaugh P.J."/>
            <person name="Mahowald M."/>
            <person name="Liep D."/>
            <person name="Gordon J."/>
        </authorList>
    </citation>
    <scope>NUCLEOTIDE SEQUENCE [LARGE SCALE GENOMIC DNA]</scope>
    <source>
        <strain evidence="4 5">DSM 12042</strain>
    </source>
</reference>
<dbReference type="HOGENOM" id="CLU_688455_0_0_9"/>
<name>B9YDL2_9FIRM</name>
<dbReference type="OrthoDB" id="9805856at2"/>
<protein>
    <submittedName>
        <fullName evidence="4">DNA-binding helix-turn-helix protein</fullName>
    </submittedName>
</protein>
<dbReference type="RefSeq" id="WP_006061072.1">
    <property type="nucleotide sequence ID" value="NZ_GG657562.1"/>
</dbReference>
<evidence type="ECO:0000313" key="4">
    <source>
        <dbReference type="EMBL" id="EEF65932.1"/>
    </source>
</evidence>
<keyword evidence="2" id="KW-1133">Transmembrane helix</keyword>
<evidence type="ECO:0000259" key="3">
    <source>
        <dbReference type="PROSITE" id="PS50943"/>
    </source>
</evidence>
<dbReference type="SUPFAM" id="SSF47413">
    <property type="entry name" value="lambda repressor-like DNA-binding domains"/>
    <property type="match status" value="1"/>
</dbReference>
<comment type="caution">
    <text evidence="4">The sequence shown here is derived from an EMBL/GenBank/DDBJ whole genome shotgun (WGS) entry which is preliminary data.</text>
</comment>
<dbReference type="CDD" id="cd00093">
    <property type="entry name" value="HTH_XRE"/>
    <property type="match status" value="1"/>
</dbReference>
<dbReference type="PANTHER" id="PTHR46558:SF11">
    <property type="entry name" value="HTH-TYPE TRANSCRIPTIONAL REGULATOR XRE"/>
    <property type="match status" value="1"/>
</dbReference>
<feature type="transmembrane region" description="Helical" evidence="2">
    <location>
        <begin position="298"/>
        <end position="317"/>
    </location>
</feature>